<keyword evidence="7 9" id="KW-0472">Membrane</keyword>
<dbReference type="GO" id="GO:0022857">
    <property type="term" value="F:transmembrane transporter activity"/>
    <property type="evidence" value="ECO:0007669"/>
    <property type="project" value="TreeGrafter"/>
</dbReference>
<evidence type="ECO:0000259" key="10">
    <source>
        <dbReference type="Pfam" id="PF04290"/>
    </source>
</evidence>
<evidence type="ECO:0000256" key="1">
    <source>
        <dbReference type="ARBA" id="ARBA00004429"/>
    </source>
</evidence>
<keyword evidence="5 9" id="KW-0812">Transmembrane</keyword>
<reference evidence="11 12" key="1">
    <citation type="submission" date="2017-10" db="EMBL/GenBank/DDBJ databases">
        <title>Genomics of the genus Arcobacter.</title>
        <authorList>
            <person name="Perez-Cataluna A."/>
            <person name="Figueras M.J."/>
        </authorList>
    </citation>
    <scope>NUCLEOTIDE SEQUENCE [LARGE SCALE GENOMIC DNA]</scope>
    <source>
        <strain evidence="11 12">CECT 8993</strain>
    </source>
</reference>
<feature type="domain" description="Tripartite ATP-independent periplasmic transporters DctQ component" evidence="10">
    <location>
        <begin position="26"/>
        <end position="158"/>
    </location>
</feature>
<evidence type="ECO:0000256" key="4">
    <source>
        <dbReference type="ARBA" id="ARBA00022519"/>
    </source>
</evidence>
<dbReference type="AlphaFoldDB" id="A0A4Q0YGH8"/>
<keyword evidence="4" id="KW-0997">Cell inner membrane</keyword>
<comment type="subcellular location">
    <subcellularLocation>
        <location evidence="1">Cell inner membrane</location>
        <topology evidence="1">Multi-pass membrane protein</topology>
    </subcellularLocation>
</comment>
<comment type="similarity">
    <text evidence="8">Belongs to the TRAP transporter small permease family.</text>
</comment>
<gene>
    <name evidence="11" type="ORF">CRV08_07675</name>
</gene>
<evidence type="ECO:0000313" key="12">
    <source>
        <dbReference type="Proteomes" id="UP000290172"/>
    </source>
</evidence>
<evidence type="ECO:0000256" key="8">
    <source>
        <dbReference type="ARBA" id="ARBA00038436"/>
    </source>
</evidence>
<keyword evidence="2" id="KW-0813">Transport</keyword>
<dbReference type="GO" id="GO:0015740">
    <property type="term" value="P:C4-dicarboxylate transport"/>
    <property type="evidence" value="ECO:0007669"/>
    <property type="project" value="TreeGrafter"/>
</dbReference>
<dbReference type="RefSeq" id="WP_128980767.1">
    <property type="nucleotide sequence ID" value="NZ_PDKJ01000006.1"/>
</dbReference>
<protein>
    <submittedName>
        <fullName evidence="11">C4-dicarboxylate ABC transporter permease</fullName>
    </submittedName>
</protein>
<evidence type="ECO:0000256" key="7">
    <source>
        <dbReference type="ARBA" id="ARBA00023136"/>
    </source>
</evidence>
<evidence type="ECO:0000313" key="11">
    <source>
        <dbReference type="EMBL" id="RXJ68129.1"/>
    </source>
</evidence>
<accession>A0A4Q0YGH8</accession>
<dbReference type="InterPro" id="IPR055348">
    <property type="entry name" value="DctQ"/>
</dbReference>
<evidence type="ECO:0000256" key="2">
    <source>
        <dbReference type="ARBA" id="ARBA00022448"/>
    </source>
</evidence>
<feature type="transmembrane region" description="Helical" evidence="9">
    <location>
        <begin position="14"/>
        <end position="40"/>
    </location>
</feature>
<evidence type="ECO:0000256" key="3">
    <source>
        <dbReference type="ARBA" id="ARBA00022475"/>
    </source>
</evidence>
<evidence type="ECO:0000256" key="9">
    <source>
        <dbReference type="SAM" id="Phobius"/>
    </source>
</evidence>
<dbReference type="PANTHER" id="PTHR35011">
    <property type="entry name" value="2,3-DIKETO-L-GULONATE TRAP TRANSPORTER SMALL PERMEASE PROTEIN YIAM"/>
    <property type="match status" value="1"/>
</dbReference>
<comment type="caution">
    <text evidence="11">The sequence shown here is derived from an EMBL/GenBank/DDBJ whole genome shotgun (WGS) entry which is preliminary data.</text>
</comment>
<dbReference type="InterPro" id="IPR007387">
    <property type="entry name" value="TRAP_DctQ"/>
</dbReference>
<keyword evidence="6 9" id="KW-1133">Transmembrane helix</keyword>
<evidence type="ECO:0000256" key="5">
    <source>
        <dbReference type="ARBA" id="ARBA00022692"/>
    </source>
</evidence>
<name>A0A4Q0YGH8_9BACT</name>
<keyword evidence="3" id="KW-1003">Cell membrane</keyword>
<evidence type="ECO:0000256" key="6">
    <source>
        <dbReference type="ARBA" id="ARBA00022989"/>
    </source>
</evidence>
<proteinExistence type="inferred from homology"/>
<sequence>MQLLSHIIDRLCKVIAYLSGLLLISLVLLILCEIFLRAIFNTSTMIADEYSGYLYLASIFLGISYTFLKDGHIRINILTSKLSNKTNRYIDIYAGVVTLLVFAFIAYRTALFAYDSYSLDMLSEAVSETPLYLTQIVMPLGAIFFILAAVSFIIKRVKND</sequence>
<dbReference type="EMBL" id="PDKJ01000006">
    <property type="protein sequence ID" value="RXJ68129.1"/>
    <property type="molecule type" value="Genomic_DNA"/>
</dbReference>
<feature type="transmembrane region" description="Helical" evidence="9">
    <location>
        <begin position="131"/>
        <end position="154"/>
    </location>
</feature>
<feature type="transmembrane region" description="Helical" evidence="9">
    <location>
        <begin position="89"/>
        <end position="111"/>
    </location>
</feature>
<dbReference type="PANTHER" id="PTHR35011:SF10">
    <property type="entry name" value="TRAP TRANSPORTER SMALL PERMEASE PROTEIN"/>
    <property type="match status" value="1"/>
</dbReference>
<dbReference type="Pfam" id="PF04290">
    <property type="entry name" value="DctQ"/>
    <property type="match status" value="1"/>
</dbReference>
<dbReference type="GO" id="GO:0005886">
    <property type="term" value="C:plasma membrane"/>
    <property type="evidence" value="ECO:0007669"/>
    <property type="project" value="UniProtKB-SubCell"/>
</dbReference>
<organism evidence="11 12">
    <name type="scientific">Halarcobacter ebronensis</name>
    <dbReference type="NCBI Taxonomy" id="1462615"/>
    <lineage>
        <taxon>Bacteria</taxon>
        <taxon>Pseudomonadati</taxon>
        <taxon>Campylobacterota</taxon>
        <taxon>Epsilonproteobacteria</taxon>
        <taxon>Campylobacterales</taxon>
        <taxon>Arcobacteraceae</taxon>
        <taxon>Halarcobacter</taxon>
    </lineage>
</organism>
<feature type="transmembrane region" description="Helical" evidence="9">
    <location>
        <begin position="52"/>
        <end position="68"/>
    </location>
</feature>
<dbReference type="Proteomes" id="UP000290172">
    <property type="component" value="Unassembled WGS sequence"/>
</dbReference>